<reference evidence="1 2" key="1">
    <citation type="submission" date="2017-03" db="EMBL/GenBank/DDBJ databases">
        <authorList>
            <person name="Afonso C.L."/>
            <person name="Miller P.J."/>
            <person name="Scott M.A."/>
            <person name="Spackman E."/>
            <person name="Goraichik I."/>
            <person name="Dimitrov K.M."/>
            <person name="Suarez D.L."/>
            <person name="Swayne D.E."/>
        </authorList>
    </citation>
    <scope>NUCLEOTIDE SEQUENCE [LARGE SCALE GENOMIC DNA]</scope>
    <source>
        <strain evidence="1 2">ATCC 9172</strain>
    </source>
</reference>
<proteinExistence type="predicted"/>
<evidence type="ECO:0000313" key="1">
    <source>
        <dbReference type="EMBL" id="SMX68981.1"/>
    </source>
</evidence>
<accession>A0A2H1I189</accession>
<dbReference type="AlphaFoldDB" id="A0A2H1I189"/>
<evidence type="ECO:0000313" key="2">
    <source>
        <dbReference type="Proteomes" id="UP000234641"/>
    </source>
</evidence>
<dbReference type="EMBL" id="FXYY01000003">
    <property type="protein sequence ID" value="SMX68981.1"/>
    <property type="molecule type" value="Genomic_DNA"/>
</dbReference>
<sequence length="61" mass="6855">MTTKDKKNLSQVTDKITKMDEPERSLMQRAHEIIVTVAPVSSRGSGTACRPMLCSRALLHW</sequence>
<name>A0A2H1I189_BRELN</name>
<gene>
    <name evidence="1" type="ORF">BLIN9172_00632</name>
</gene>
<protein>
    <submittedName>
        <fullName evidence="1">Uncharacterized protein</fullName>
    </submittedName>
</protein>
<dbReference type="Proteomes" id="UP000234641">
    <property type="component" value="Unassembled WGS sequence"/>
</dbReference>
<organism evidence="1 2">
    <name type="scientific">Brevibacterium linens ATCC 9172</name>
    <dbReference type="NCBI Taxonomy" id="1255617"/>
    <lineage>
        <taxon>Bacteria</taxon>
        <taxon>Bacillati</taxon>
        <taxon>Actinomycetota</taxon>
        <taxon>Actinomycetes</taxon>
        <taxon>Micrococcales</taxon>
        <taxon>Brevibacteriaceae</taxon>
        <taxon>Brevibacterium</taxon>
    </lineage>
</organism>